<dbReference type="Proteomes" id="UP000077069">
    <property type="component" value="Unassembled WGS sequence"/>
</dbReference>
<gene>
    <name evidence="2" type="ORF">CC84DRAFT_1197402</name>
</gene>
<dbReference type="EMBL" id="KV441554">
    <property type="protein sequence ID" value="OAG03761.1"/>
    <property type="molecule type" value="Genomic_DNA"/>
</dbReference>
<dbReference type="GeneID" id="28765006"/>
<dbReference type="OrthoDB" id="5986190at2759"/>
<dbReference type="RefSeq" id="XP_018034126.1">
    <property type="nucleotide sequence ID" value="XM_018181520.1"/>
</dbReference>
<dbReference type="InterPro" id="IPR010730">
    <property type="entry name" value="HET"/>
</dbReference>
<name>A0A177C9G3_9PLEO</name>
<proteinExistence type="predicted"/>
<keyword evidence="3" id="KW-1185">Reference proteome</keyword>
<dbReference type="Pfam" id="PF06985">
    <property type="entry name" value="HET"/>
    <property type="match status" value="1"/>
</dbReference>
<dbReference type="InParanoid" id="A0A177C9G3"/>
<sequence>MRLLHFDALGRLVSTDFRGKTIPPYAILSHRWSDSEILLEHIASEVYKERREGYQKLQFCAKQAAQDKLQYFWIDTCCINKWNLSELSKAINSMFQWYKDVTRCYVFLLDILVSTATEPVQRSNWEASFHKKLITPPLVEFFSCEGQPIGDKASLNQLIYEITSIPLTALRNCPLDQFTTSERER</sequence>
<dbReference type="PANTHER" id="PTHR10622:SF11">
    <property type="entry name" value="HET-DOMAIN-CONTAINING PROTEIN"/>
    <property type="match status" value="1"/>
</dbReference>
<feature type="domain" description="Heterokaryon incompatibility" evidence="1">
    <location>
        <begin position="25"/>
        <end position="124"/>
    </location>
</feature>
<dbReference type="PANTHER" id="PTHR10622">
    <property type="entry name" value="HET DOMAIN-CONTAINING PROTEIN"/>
    <property type="match status" value="1"/>
</dbReference>
<evidence type="ECO:0000259" key="1">
    <source>
        <dbReference type="Pfam" id="PF06985"/>
    </source>
</evidence>
<dbReference type="STRING" id="1460663.A0A177C9G3"/>
<reference evidence="2 3" key="1">
    <citation type="submission" date="2016-05" db="EMBL/GenBank/DDBJ databases">
        <title>Comparative analysis of secretome profiles of manganese(II)-oxidizing ascomycete fungi.</title>
        <authorList>
            <consortium name="DOE Joint Genome Institute"/>
            <person name="Zeiner C.A."/>
            <person name="Purvine S.O."/>
            <person name="Zink E.M."/>
            <person name="Wu S."/>
            <person name="Pasa-Tolic L."/>
            <person name="Chaput D.L."/>
            <person name="Haridas S."/>
            <person name="Grigoriev I.V."/>
            <person name="Santelli C.M."/>
            <person name="Hansel C.M."/>
        </authorList>
    </citation>
    <scope>NUCLEOTIDE SEQUENCE [LARGE SCALE GENOMIC DNA]</scope>
    <source>
        <strain evidence="2 3">AP3s5-JAC2a</strain>
    </source>
</reference>
<evidence type="ECO:0000313" key="2">
    <source>
        <dbReference type="EMBL" id="OAG03761.1"/>
    </source>
</evidence>
<dbReference type="AlphaFoldDB" id="A0A177C9G3"/>
<protein>
    <recommendedName>
        <fullName evidence="1">Heterokaryon incompatibility domain-containing protein</fullName>
    </recommendedName>
</protein>
<evidence type="ECO:0000313" key="3">
    <source>
        <dbReference type="Proteomes" id="UP000077069"/>
    </source>
</evidence>
<organism evidence="2 3">
    <name type="scientific">Paraphaeosphaeria sporulosa</name>
    <dbReference type="NCBI Taxonomy" id="1460663"/>
    <lineage>
        <taxon>Eukaryota</taxon>
        <taxon>Fungi</taxon>
        <taxon>Dikarya</taxon>
        <taxon>Ascomycota</taxon>
        <taxon>Pezizomycotina</taxon>
        <taxon>Dothideomycetes</taxon>
        <taxon>Pleosporomycetidae</taxon>
        <taxon>Pleosporales</taxon>
        <taxon>Massarineae</taxon>
        <taxon>Didymosphaeriaceae</taxon>
        <taxon>Paraphaeosphaeria</taxon>
    </lineage>
</organism>
<accession>A0A177C9G3</accession>